<evidence type="ECO:0000259" key="1">
    <source>
        <dbReference type="Pfam" id="PF13588"/>
    </source>
</evidence>
<gene>
    <name evidence="2" type="ORF">ALEPTO_LOCUS10944</name>
</gene>
<dbReference type="InterPro" id="IPR029464">
    <property type="entry name" value="HSDR_N"/>
</dbReference>
<reference evidence="2" key="1">
    <citation type="submission" date="2021-06" db="EMBL/GenBank/DDBJ databases">
        <authorList>
            <person name="Kallberg Y."/>
            <person name="Tangrot J."/>
            <person name="Rosling A."/>
        </authorList>
    </citation>
    <scope>NUCLEOTIDE SEQUENCE</scope>
    <source>
        <strain evidence="2">FL130A</strain>
    </source>
</reference>
<proteinExistence type="predicted"/>
<comment type="caution">
    <text evidence="2">The sequence shown here is derived from an EMBL/GenBank/DDBJ whole genome shotgun (WGS) entry which is preliminary data.</text>
</comment>
<dbReference type="Proteomes" id="UP000789508">
    <property type="component" value="Unassembled WGS sequence"/>
</dbReference>
<dbReference type="Pfam" id="PF13588">
    <property type="entry name" value="HSDR_N_2"/>
    <property type="match status" value="1"/>
</dbReference>
<sequence>DKRNVYKQQPATEEQKKKLKGKRADYILYQSGTTNPLIVIEAKKPTEDIYQALEQGVNYAKNIEAPLVIATNGEFTKVYHINFKKTLTRNGEEVKDFFTEKEALRFIEQPHLITKENKVILSRQELIKVFAEANKFEIEEEKEKSAVEKKHL</sequence>
<dbReference type="EMBL" id="CAJVPS010014717">
    <property type="protein sequence ID" value="CAG8683880.1"/>
    <property type="molecule type" value="Genomic_DNA"/>
</dbReference>
<dbReference type="AlphaFoldDB" id="A0A9N9HKF3"/>
<protein>
    <submittedName>
        <fullName evidence="2">45_t:CDS:1</fullName>
    </submittedName>
</protein>
<evidence type="ECO:0000313" key="2">
    <source>
        <dbReference type="EMBL" id="CAG8683880.1"/>
    </source>
</evidence>
<dbReference type="OrthoDB" id="2417495at2759"/>
<feature type="domain" description="Type I restriction enzyme R protein N-terminal" evidence="1">
    <location>
        <begin position="19"/>
        <end position="85"/>
    </location>
</feature>
<dbReference type="Gene3D" id="3.90.1570.30">
    <property type="match status" value="1"/>
</dbReference>
<name>A0A9N9HKF3_9GLOM</name>
<keyword evidence="3" id="KW-1185">Reference proteome</keyword>
<feature type="non-terminal residue" evidence="2">
    <location>
        <position position="152"/>
    </location>
</feature>
<evidence type="ECO:0000313" key="3">
    <source>
        <dbReference type="Proteomes" id="UP000789508"/>
    </source>
</evidence>
<accession>A0A9N9HKF3</accession>
<organism evidence="2 3">
    <name type="scientific">Ambispora leptoticha</name>
    <dbReference type="NCBI Taxonomy" id="144679"/>
    <lineage>
        <taxon>Eukaryota</taxon>
        <taxon>Fungi</taxon>
        <taxon>Fungi incertae sedis</taxon>
        <taxon>Mucoromycota</taxon>
        <taxon>Glomeromycotina</taxon>
        <taxon>Glomeromycetes</taxon>
        <taxon>Archaeosporales</taxon>
        <taxon>Ambisporaceae</taxon>
        <taxon>Ambispora</taxon>
    </lineage>
</organism>